<organism evidence="8">
    <name type="scientific">Dipodfec virus RodF1_131</name>
    <dbReference type="NCBI Taxonomy" id="2929272"/>
    <lineage>
        <taxon>Viruses</taxon>
        <taxon>Monodnaviria</taxon>
        <taxon>Shotokuvirae</taxon>
        <taxon>Cressdnaviricota</taxon>
    </lineage>
</organism>
<comment type="subunit">
    <text evidence="7">Homomultimer. Assembles in the nucleus, presumably in an immature form, then migrates to the cytoplasm once assembled as mature virion. Interacts with Rep; this interaction relocates Rep into the nucleus.</text>
</comment>
<evidence type="ECO:0000256" key="6">
    <source>
        <dbReference type="ARBA" id="ARBA00022890"/>
    </source>
</evidence>
<keyword evidence="2" id="KW-0167">Capsid protein</keyword>
<evidence type="ECO:0000256" key="1">
    <source>
        <dbReference type="ARBA" id="ARBA00010301"/>
    </source>
</evidence>
<name>A0A976N277_9VIRU</name>
<dbReference type="InterPro" id="IPR003383">
    <property type="entry name" value="Circovirus_capsid"/>
</dbReference>
<dbReference type="EMBL" id="OM869687">
    <property type="protein sequence ID" value="UPW41884.1"/>
    <property type="molecule type" value="Genomic_DNA"/>
</dbReference>
<dbReference type="GO" id="GO:0043657">
    <property type="term" value="C:host cell"/>
    <property type="evidence" value="ECO:0007669"/>
    <property type="project" value="GOC"/>
</dbReference>
<evidence type="ECO:0000313" key="8">
    <source>
        <dbReference type="EMBL" id="UPW41884.1"/>
    </source>
</evidence>
<dbReference type="GO" id="GO:0039615">
    <property type="term" value="C:T=1 icosahedral viral capsid"/>
    <property type="evidence" value="ECO:0007669"/>
    <property type="project" value="UniProtKB-KW"/>
</dbReference>
<dbReference type="GO" id="GO:0019062">
    <property type="term" value="P:virion attachment to host cell"/>
    <property type="evidence" value="ECO:0007669"/>
    <property type="project" value="UniProtKB-KW"/>
</dbReference>
<keyword evidence="2" id="KW-1140">T=1 icosahedral capsid protein</keyword>
<keyword evidence="5" id="KW-1160">Virus entry into host cell</keyword>
<accession>A0A976N277</accession>
<evidence type="ECO:0000256" key="4">
    <source>
        <dbReference type="ARBA" id="ARBA00022595"/>
    </source>
</evidence>
<sequence>MVTRRRTYRRRPRTHRRRIRRYYKRHVPRSRTNKQFIKIRKTFSLVTGTVPTAGLTDISAIICDNPADPVVSPTGTGAFTEWSNIITLYDYYRVCAIKIKVFPVANYADANVLAQTTQYYQPVFCVHDVNSTTIPSANLTSDNFLQYGNCKVYNQYRPFRYYRKMWRTIQTAGSTSDTRGYKPTASPFATQCIGLLYTGLFKQSNMEFSTILVTFYLHMKSRN</sequence>
<evidence type="ECO:0000256" key="3">
    <source>
        <dbReference type="ARBA" id="ARBA00022524"/>
    </source>
</evidence>
<keyword evidence="5" id="KW-0945">Host-virus interaction</keyword>
<evidence type="ECO:0000256" key="5">
    <source>
        <dbReference type="ARBA" id="ARBA00022804"/>
    </source>
</evidence>
<keyword evidence="5" id="KW-1161">Viral attachment to host cell</keyword>
<dbReference type="GO" id="GO:0075732">
    <property type="term" value="P:viral penetration into host nucleus"/>
    <property type="evidence" value="ECO:0007669"/>
    <property type="project" value="UniProtKB-KW"/>
</dbReference>
<dbReference type="GO" id="GO:0075509">
    <property type="term" value="P:endocytosis involved in viral entry into host cell"/>
    <property type="evidence" value="ECO:0007669"/>
    <property type="project" value="UniProtKB-KW"/>
</dbReference>
<comment type="similarity">
    <text evidence="1">Belongs to the circoviridae capsid protein family.</text>
</comment>
<keyword evidence="4" id="KW-1162">Viral penetration into host cytoplasm</keyword>
<evidence type="ECO:0000256" key="2">
    <source>
        <dbReference type="ARBA" id="ARBA00022431"/>
    </source>
</evidence>
<evidence type="ECO:0000256" key="7">
    <source>
        <dbReference type="ARBA" id="ARBA00046863"/>
    </source>
</evidence>
<keyword evidence="2" id="KW-0946">Virion</keyword>
<dbReference type="Pfam" id="PF02443">
    <property type="entry name" value="Circo_capsid"/>
    <property type="match status" value="1"/>
</dbReference>
<proteinExistence type="inferred from homology"/>
<keyword evidence="3" id="KW-1163">Viral penetration into host nucleus</keyword>
<dbReference type="GO" id="GO:0019069">
    <property type="term" value="P:viral capsid assembly"/>
    <property type="evidence" value="ECO:0007669"/>
    <property type="project" value="InterPro"/>
</dbReference>
<protein>
    <submittedName>
        <fullName evidence="8">Capsid protein</fullName>
    </submittedName>
</protein>
<reference evidence="8" key="1">
    <citation type="submission" date="2022-02" db="EMBL/GenBank/DDBJ databases">
        <title>Towards deciphering the DNA virus diversity associated with rodent species in the families Cricetidae and Heteromyidae.</title>
        <authorList>
            <person name="Lund M."/>
            <person name="Larsen B.B."/>
            <person name="Gryseels S."/>
            <person name="Kraberger S."/>
            <person name="Rowsey D.M."/>
            <person name="Steger L."/>
            <person name="Yule K.M."/>
            <person name="Upham N.S."/>
            <person name="Worobey M."/>
            <person name="Van Doorslaer K."/>
            <person name="Varsani A."/>
        </authorList>
    </citation>
    <scope>NUCLEOTIDE SEQUENCE</scope>
    <source>
        <strain evidence="8">NeonRodF1_131</strain>
    </source>
</reference>
<keyword evidence="6" id="KW-1164">Virus endocytosis by host</keyword>